<feature type="transmembrane region" description="Helical" evidence="1">
    <location>
        <begin position="73"/>
        <end position="90"/>
    </location>
</feature>
<feature type="transmembrane region" description="Helical" evidence="1">
    <location>
        <begin position="6"/>
        <end position="27"/>
    </location>
</feature>
<dbReference type="AlphaFoldDB" id="A0A1R4HIR8"/>
<keyword evidence="1" id="KW-1133">Transmembrane helix</keyword>
<feature type="transmembrane region" description="Helical" evidence="1">
    <location>
        <begin position="111"/>
        <end position="130"/>
    </location>
</feature>
<organism evidence="2 3">
    <name type="scientific">Crenothrix polyspora</name>
    <dbReference type="NCBI Taxonomy" id="360316"/>
    <lineage>
        <taxon>Bacteria</taxon>
        <taxon>Pseudomonadati</taxon>
        <taxon>Pseudomonadota</taxon>
        <taxon>Gammaproteobacteria</taxon>
        <taxon>Methylococcales</taxon>
        <taxon>Crenotrichaceae</taxon>
        <taxon>Crenothrix</taxon>
    </lineage>
</organism>
<proteinExistence type="predicted"/>
<dbReference type="OrthoDB" id="9788260at2"/>
<evidence type="ECO:0000313" key="2">
    <source>
        <dbReference type="EMBL" id="SJM96089.1"/>
    </source>
</evidence>
<gene>
    <name evidence="2" type="ORF">CRENPOLYSF1_850006</name>
</gene>
<keyword evidence="1" id="KW-0472">Membrane</keyword>
<dbReference type="Proteomes" id="UP000195667">
    <property type="component" value="Unassembled WGS sequence"/>
</dbReference>
<keyword evidence="3" id="KW-1185">Reference proteome</keyword>
<dbReference type="EMBL" id="FUKI01000165">
    <property type="protein sequence ID" value="SJM96089.1"/>
    <property type="molecule type" value="Genomic_DNA"/>
</dbReference>
<accession>A0A1R4HIR8</accession>
<keyword evidence="1" id="KW-0812">Transmembrane</keyword>
<reference evidence="3" key="1">
    <citation type="submission" date="2017-02" db="EMBL/GenBank/DDBJ databases">
        <authorList>
            <person name="Daims H."/>
        </authorList>
    </citation>
    <scope>NUCLEOTIDE SEQUENCE [LARGE SCALE GENOMIC DNA]</scope>
</reference>
<dbReference type="RefSeq" id="WP_087145061.1">
    <property type="nucleotide sequence ID" value="NZ_FUKI01000165.1"/>
</dbReference>
<sequence length="470" mass="51439">MLFFPITLVAGIVLYTGSKAFVLAKVSERIDRHKKKVVSAKTKKADQTLAIASMSLSLAATGIVLRIPLLGAASIPIILYIFTPTFKNAWQKLYAKRRINDQVLTATRVTVCVVMGYNLIAALDAVLLAVSDRHCIRQQEKFHRSLQEACTNTLQLADKYSTDLQQTLLAASAIQQHGERHGEQMAPWMLAAFVVTLPMIGVNRAAAFLTTTFGAHLRKLGPYTSQQLSLQALEQGILITQASSLEQAMQVDTLVFSEQLFHDAITRSQAMNVMHDLRQRYVQDNTQGSQPLSLQIALADKTILQLAWLADLGMDGYIRTSPDQPLADALLQLQAEGRTVCYVDIDTRHDAARPTLSLTFAAHPLTNGKMASPDIILFGNGLQPLPQVFDLAASFKAKQHFNLIAPTGVDLIDISTTLLLDFGLIYSVLFTYSGLLLGMANSHNLKQDYQDQNTAAAITPTVASNCESGV</sequence>
<name>A0A1R4HIR8_9GAMM</name>
<evidence type="ECO:0000313" key="3">
    <source>
        <dbReference type="Proteomes" id="UP000195667"/>
    </source>
</evidence>
<protein>
    <submittedName>
        <fullName evidence="2">Uncharacterized protein</fullName>
    </submittedName>
</protein>
<evidence type="ECO:0000256" key="1">
    <source>
        <dbReference type="SAM" id="Phobius"/>
    </source>
</evidence>